<keyword evidence="8" id="KW-0807">Transducer</keyword>
<feature type="transmembrane region" description="Helical" evidence="10">
    <location>
        <begin position="399"/>
        <end position="421"/>
    </location>
</feature>
<dbReference type="PANTHER" id="PTHR10519">
    <property type="entry name" value="GABA-B RECEPTOR"/>
    <property type="match status" value="1"/>
</dbReference>
<dbReference type="Gene3D" id="3.40.50.2300">
    <property type="match status" value="2"/>
</dbReference>
<evidence type="ECO:0000256" key="10">
    <source>
        <dbReference type="SAM" id="Phobius"/>
    </source>
</evidence>
<dbReference type="InterPro" id="IPR001828">
    <property type="entry name" value="ANF_lig-bd_rcpt"/>
</dbReference>
<keyword evidence="3 10" id="KW-1133">Transmembrane helix</keyword>
<evidence type="ECO:0000259" key="11">
    <source>
        <dbReference type="PROSITE" id="PS50259"/>
    </source>
</evidence>
<keyword evidence="4" id="KW-0297">G-protein coupled receptor</keyword>
<feature type="transmembrane region" description="Helical" evidence="10">
    <location>
        <begin position="482"/>
        <end position="505"/>
    </location>
</feature>
<dbReference type="GO" id="GO:0038039">
    <property type="term" value="C:G protein-coupled receptor heterodimeric complex"/>
    <property type="evidence" value="ECO:0007669"/>
    <property type="project" value="TreeGrafter"/>
</dbReference>
<protein>
    <recommendedName>
        <fullName evidence="11">G-protein coupled receptors family 3 profile domain-containing protein</fullName>
    </recommendedName>
</protein>
<sequence length="715" mass="80710">MPRKIRFPIQLLVILYGGYIRHTTSKLLIQDKYKHVVLNGSSPTIFSTLSSTDVVAIDGDGVTTMSMSDVSDTVHEIPRENIPLYIMSFSSLTVSTNGWSSAGVIPALQMAIHDINKRKDILLEYELFLLIKDSKCDEGTAIQSFYQYISSLPVKIILLGGGCSVSTVPVARTAPYFGLTQMKDARIIFFSGYERSARKVFCQVYLQGAYGARYQWIIPGWYNNNWMDVNDTICTNYQIKEAAMFVISIIDIKGDVTGMRTVSGMTYAEYEVRYFDWPTLEHYGYNAYHPNGYDAVWAIALALNSTAQIIAHDNITEIINGSVQVRPKRLDDFQYRDTPDIATSIVRAMEGVKFHGVSGPISFDVGEIRATMGLSQTQGDSPPKSTTEPVFVTTYKNDILVICACVLAGVGVLLAILFLSFNIKNREHKHIKMSSPRLNNVIIFGMILAYITVMLFGLDGQFIPDDNMPKICTIGNCSCNYFWWWITAIWFVNGLLLVFGCFLAWETRNVRIPGLNDSRFIGLCVYNVVIMCIVGVTVTLALPERDDIRYAFQAACIMFCAYSSLCMLFVPKIRHVLRHPDEADTNRADCRTNTSSTFKYTIEHLRQRSRKSQSDMDDNLSSVTEELREKDNELAELRRKHLQLERVLNDFILTEWQQNDGSRTALSKSLQKINAGCRMTSSSCPSHIRNRSYDERSRDISDLGLKYGADNSAFC</sequence>
<feature type="transmembrane region" description="Helical" evidence="10">
    <location>
        <begin position="441"/>
        <end position="462"/>
    </location>
</feature>
<accession>A0AAD9NAU6</accession>
<dbReference type="GO" id="GO:0004965">
    <property type="term" value="F:G protein-coupled GABA receptor activity"/>
    <property type="evidence" value="ECO:0007669"/>
    <property type="project" value="InterPro"/>
</dbReference>
<keyword evidence="6" id="KW-0675">Receptor</keyword>
<evidence type="ECO:0000256" key="3">
    <source>
        <dbReference type="ARBA" id="ARBA00022989"/>
    </source>
</evidence>
<evidence type="ECO:0000256" key="2">
    <source>
        <dbReference type="ARBA" id="ARBA00022692"/>
    </source>
</evidence>
<dbReference type="InterPro" id="IPR017978">
    <property type="entry name" value="GPCR_3_C"/>
</dbReference>
<keyword evidence="9" id="KW-0175">Coiled coil</keyword>
<dbReference type="GO" id="GO:0007214">
    <property type="term" value="P:gamma-aminobutyric acid signaling pathway"/>
    <property type="evidence" value="ECO:0007669"/>
    <property type="project" value="TreeGrafter"/>
</dbReference>
<comment type="subcellular location">
    <subcellularLocation>
        <location evidence="1">Membrane</location>
        <topology evidence="1">Multi-pass membrane protein</topology>
    </subcellularLocation>
</comment>
<feature type="coiled-coil region" evidence="9">
    <location>
        <begin position="620"/>
        <end position="647"/>
    </location>
</feature>
<dbReference type="InterPro" id="IPR002455">
    <property type="entry name" value="GPCR3_GABA-B"/>
</dbReference>
<keyword evidence="5 10" id="KW-0472">Membrane</keyword>
<evidence type="ECO:0000313" key="13">
    <source>
        <dbReference type="Proteomes" id="UP001208570"/>
    </source>
</evidence>
<gene>
    <name evidence="12" type="ORF">LSH36_79g07008</name>
</gene>
<feature type="transmembrane region" description="Helical" evidence="10">
    <location>
        <begin position="520"/>
        <end position="542"/>
    </location>
</feature>
<dbReference type="CDD" id="cd06366">
    <property type="entry name" value="PBP1_GABAb_receptor"/>
    <property type="match status" value="1"/>
</dbReference>
<keyword evidence="13" id="KW-1185">Reference proteome</keyword>
<dbReference type="CDD" id="cd15047">
    <property type="entry name" value="7tmC_GABA-B-like"/>
    <property type="match status" value="1"/>
</dbReference>
<evidence type="ECO:0000256" key="9">
    <source>
        <dbReference type="SAM" id="Coils"/>
    </source>
</evidence>
<reference evidence="12" key="1">
    <citation type="journal article" date="2023" name="Mol. Biol. Evol.">
        <title>Third-Generation Sequencing Reveals the Adaptive Role of the Epigenome in Three Deep-Sea Polychaetes.</title>
        <authorList>
            <person name="Perez M."/>
            <person name="Aroh O."/>
            <person name="Sun Y."/>
            <person name="Lan Y."/>
            <person name="Juniper S.K."/>
            <person name="Young C.R."/>
            <person name="Angers B."/>
            <person name="Qian P.Y."/>
        </authorList>
    </citation>
    <scope>NUCLEOTIDE SEQUENCE</scope>
    <source>
        <strain evidence="12">P08H-3</strain>
    </source>
</reference>
<dbReference type="EMBL" id="JAODUP010000079">
    <property type="protein sequence ID" value="KAK2163462.1"/>
    <property type="molecule type" value="Genomic_DNA"/>
</dbReference>
<dbReference type="PROSITE" id="PS50259">
    <property type="entry name" value="G_PROTEIN_RECEP_F3_4"/>
    <property type="match status" value="1"/>
</dbReference>
<evidence type="ECO:0000256" key="6">
    <source>
        <dbReference type="ARBA" id="ARBA00023170"/>
    </source>
</evidence>
<keyword evidence="7" id="KW-0325">Glycoprotein</keyword>
<dbReference type="PANTHER" id="PTHR10519:SF20">
    <property type="entry name" value="G-PROTEIN COUPLED RECEPTOR 156-RELATED"/>
    <property type="match status" value="1"/>
</dbReference>
<evidence type="ECO:0000256" key="4">
    <source>
        <dbReference type="ARBA" id="ARBA00023040"/>
    </source>
</evidence>
<keyword evidence="2 10" id="KW-0812">Transmembrane</keyword>
<evidence type="ECO:0000313" key="12">
    <source>
        <dbReference type="EMBL" id="KAK2163462.1"/>
    </source>
</evidence>
<dbReference type="SUPFAM" id="SSF53822">
    <property type="entry name" value="Periplasmic binding protein-like I"/>
    <property type="match status" value="1"/>
</dbReference>
<dbReference type="AlphaFoldDB" id="A0AAD9NAU6"/>
<dbReference type="InterPro" id="IPR028082">
    <property type="entry name" value="Peripla_BP_I"/>
</dbReference>
<evidence type="ECO:0000256" key="1">
    <source>
        <dbReference type="ARBA" id="ARBA00004141"/>
    </source>
</evidence>
<dbReference type="Pfam" id="PF00003">
    <property type="entry name" value="7tm_3"/>
    <property type="match status" value="2"/>
</dbReference>
<feature type="transmembrane region" description="Helical" evidence="10">
    <location>
        <begin position="548"/>
        <end position="570"/>
    </location>
</feature>
<name>A0AAD9NAU6_9ANNE</name>
<evidence type="ECO:0000256" key="8">
    <source>
        <dbReference type="ARBA" id="ARBA00023224"/>
    </source>
</evidence>
<dbReference type="PRINTS" id="PR01177">
    <property type="entry name" value="GABAB1RECPTR"/>
</dbReference>
<evidence type="ECO:0000256" key="5">
    <source>
        <dbReference type="ARBA" id="ARBA00023136"/>
    </source>
</evidence>
<evidence type="ECO:0000256" key="7">
    <source>
        <dbReference type="ARBA" id="ARBA00023180"/>
    </source>
</evidence>
<proteinExistence type="predicted"/>
<organism evidence="12 13">
    <name type="scientific">Paralvinella palmiformis</name>
    <dbReference type="NCBI Taxonomy" id="53620"/>
    <lineage>
        <taxon>Eukaryota</taxon>
        <taxon>Metazoa</taxon>
        <taxon>Spiralia</taxon>
        <taxon>Lophotrochozoa</taxon>
        <taxon>Annelida</taxon>
        <taxon>Polychaeta</taxon>
        <taxon>Sedentaria</taxon>
        <taxon>Canalipalpata</taxon>
        <taxon>Terebellida</taxon>
        <taxon>Terebelliformia</taxon>
        <taxon>Alvinellidae</taxon>
        <taxon>Paralvinella</taxon>
    </lineage>
</organism>
<feature type="domain" description="G-protein coupled receptors family 3 profile" evidence="11">
    <location>
        <begin position="477"/>
        <end position="582"/>
    </location>
</feature>
<dbReference type="Proteomes" id="UP001208570">
    <property type="component" value="Unassembled WGS sequence"/>
</dbReference>
<comment type="caution">
    <text evidence="12">The sequence shown here is derived from an EMBL/GenBank/DDBJ whole genome shotgun (WGS) entry which is preliminary data.</text>
</comment>
<dbReference type="Pfam" id="PF01094">
    <property type="entry name" value="ANF_receptor"/>
    <property type="match status" value="2"/>
</dbReference>